<comment type="similarity">
    <text evidence="1">Belongs to the sigma-70 factor family. ECF subfamily.</text>
</comment>
<name>A0A4D4N8F6_STRAX</name>
<dbReference type="Proteomes" id="UP000299211">
    <property type="component" value="Unassembled WGS sequence"/>
</dbReference>
<evidence type="ECO:0000256" key="3">
    <source>
        <dbReference type="ARBA" id="ARBA00023082"/>
    </source>
</evidence>
<dbReference type="OMA" id="GHQEFFH"/>
<feature type="region of interest" description="Disordered" evidence="5">
    <location>
        <begin position="1"/>
        <end position="23"/>
    </location>
</feature>
<evidence type="ECO:0000256" key="4">
    <source>
        <dbReference type="ARBA" id="ARBA00023163"/>
    </source>
</evidence>
<reference evidence="7 10" key="2">
    <citation type="submission" date="2019-04" db="EMBL/GenBank/DDBJ databases">
        <title>Draft genome sequences of Streptomyces avermitilis NBRC 14893.</title>
        <authorList>
            <person name="Komaki H."/>
            <person name="Tamura T."/>
            <person name="Hosoyama A."/>
        </authorList>
    </citation>
    <scope>NUCLEOTIDE SEQUENCE [LARGE SCALE GENOMIC DNA]</scope>
    <source>
        <strain evidence="7 10">NBRC 14893</strain>
    </source>
</reference>
<dbReference type="RefSeq" id="WP_010981649.1">
    <property type="nucleotide sequence ID" value="NZ_BAABTN010000055.1"/>
</dbReference>
<sequence length="200" mass="22230">MGNGDVSTDVSPQDGGHGQPVQAPPALPLDFEGFYLGHQEFFHDFSEIHLGSRRVAEQVVHQVFLEILGGWDELLQQGDLEQQTLSVLHRCVTRRLEEDGRSPAFLINGPIAKNLEAVRSQLELSNSAGGLYEAILELPTRQFTVIVLRHLLGYPTKRIARYMGLDSRTVDYHGRKGKERLRIRLGLPTAPGKDKKGAGQ</sequence>
<dbReference type="InterPro" id="IPR013249">
    <property type="entry name" value="RNA_pol_sigma70_r4_t2"/>
</dbReference>
<comment type="caution">
    <text evidence="8">The sequence shown here is derived from an EMBL/GenBank/DDBJ whole genome shotgun (WGS) entry which is preliminary data.</text>
</comment>
<dbReference type="Proteomes" id="UP000302139">
    <property type="component" value="Unassembled WGS sequence"/>
</dbReference>
<organism evidence="8 9">
    <name type="scientific">Streptomyces avermitilis</name>
    <dbReference type="NCBI Taxonomy" id="33903"/>
    <lineage>
        <taxon>Bacteria</taxon>
        <taxon>Bacillati</taxon>
        <taxon>Actinomycetota</taxon>
        <taxon>Actinomycetes</taxon>
        <taxon>Kitasatosporales</taxon>
        <taxon>Streptomycetaceae</taxon>
        <taxon>Streptomyces</taxon>
    </lineage>
</organism>
<dbReference type="GeneID" id="41537399"/>
<feature type="domain" description="RNA polymerase sigma factor 70 region 4 type 2" evidence="6">
    <location>
        <begin position="131"/>
        <end position="181"/>
    </location>
</feature>
<reference evidence="8 9" key="1">
    <citation type="submission" date="2019-04" db="EMBL/GenBank/DDBJ databases">
        <title>Draft genome sequences of Streptomyces avermitilis ATCC 31267.</title>
        <authorList>
            <person name="Komaki H."/>
            <person name="Tamura T."/>
            <person name="Hosoyama A."/>
        </authorList>
    </citation>
    <scope>NUCLEOTIDE SEQUENCE [LARGE SCALE GENOMIC DNA]</scope>
    <source>
        <strain evidence="8 9">ATCC 31267</strain>
    </source>
</reference>
<dbReference type="InterPro" id="IPR036388">
    <property type="entry name" value="WH-like_DNA-bd_sf"/>
</dbReference>
<gene>
    <name evidence="7" type="ORF">SAV14893_093900</name>
    <name evidence="8" type="ORF">SAV31267_097490</name>
</gene>
<evidence type="ECO:0000256" key="5">
    <source>
        <dbReference type="SAM" id="MobiDB-lite"/>
    </source>
</evidence>
<dbReference type="Gene3D" id="1.10.10.10">
    <property type="entry name" value="Winged helix-like DNA-binding domain superfamily/Winged helix DNA-binding domain"/>
    <property type="match status" value="1"/>
</dbReference>
<dbReference type="SUPFAM" id="SSF88659">
    <property type="entry name" value="Sigma3 and sigma4 domains of RNA polymerase sigma factors"/>
    <property type="match status" value="1"/>
</dbReference>
<proteinExistence type="inferred from homology"/>
<dbReference type="EMBL" id="BJHX01000003">
    <property type="protein sequence ID" value="GDY69997.1"/>
    <property type="molecule type" value="Genomic_DNA"/>
</dbReference>
<evidence type="ECO:0000313" key="7">
    <source>
        <dbReference type="EMBL" id="GDY69997.1"/>
    </source>
</evidence>
<keyword evidence="4" id="KW-0804">Transcription</keyword>
<evidence type="ECO:0000259" key="6">
    <source>
        <dbReference type="Pfam" id="PF08281"/>
    </source>
</evidence>
<accession>A0A4D4N8F6</accession>
<dbReference type="EMBL" id="BJHY01000002">
    <property type="protein sequence ID" value="GDY80264.1"/>
    <property type="molecule type" value="Genomic_DNA"/>
</dbReference>
<dbReference type="InterPro" id="IPR013324">
    <property type="entry name" value="RNA_pol_sigma_r3/r4-like"/>
</dbReference>
<dbReference type="GO" id="GO:0016987">
    <property type="term" value="F:sigma factor activity"/>
    <property type="evidence" value="ECO:0007669"/>
    <property type="project" value="UniProtKB-KW"/>
</dbReference>
<dbReference type="AlphaFoldDB" id="A0A4D4N8F6"/>
<evidence type="ECO:0000256" key="2">
    <source>
        <dbReference type="ARBA" id="ARBA00023015"/>
    </source>
</evidence>
<evidence type="ECO:0000313" key="8">
    <source>
        <dbReference type="EMBL" id="GDY80264.1"/>
    </source>
</evidence>
<keyword evidence="3" id="KW-0731">Sigma factor</keyword>
<evidence type="ECO:0000256" key="1">
    <source>
        <dbReference type="ARBA" id="ARBA00010641"/>
    </source>
</evidence>
<dbReference type="GO" id="GO:0003677">
    <property type="term" value="F:DNA binding"/>
    <property type="evidence" value="ECO:0007669"/>
    <property type="project" value="InterPro"/>
</dbReference>
<protein>
    <recommendedName>
        <fullName evidence="6">RNA polymerase sigma factor 70 region 4 type 2 domain-containing protein</fullName>
    </recommendedName>
</protein>
<evidence type="ECO:0000313" key="10">
    <source>
        <dbReference type="Proteomes" id="UP000302139"/>
    </source>
</evidence>
<evidence type="ECO:0000313" key="9">
    <source>
        <dbReference type="Proteomes" id="UP000299211"/>
    </source>
</evidence>
<keyword evidence="2" id="KW-0805">Transcription regulation</keyword>
<dbReference type="Pfam" id="PF08281">
    <property type="entry name" value="Sigma70_r4_2"/>
    <property type="match status" value="1"/>
</dbReference>
<feature type="compositionally biased region" description="Polar residues" evidence="5">
    <location>
        <begin position="1"/>
        <end position="11"/>
    </location>
</feature>
<dbReference type="GO" id="GO:0006352">
    <property type="term" value="P:DNA-templated transcription initiation"/>
    <property type="evidence" value="ECO:0007669"/>
    <property type="project" value="InterPro"/>
</dbReference>